<dbReference type="Proteomes" id="UP000223296">
    <property type="component" value="Unassembled WGS sequence"/>
</dbReference>
<protein>
    <submittedName>
        <fullName evidence="1">Uncharacterized protein</fullName>
    </submittedName>
</protein>
<dbReference type="AlphaFoldDB" id="A0AA44ZHT7"/>
<name>A0AA44ZHT7_NEIGO</name>
<sequence>MKILDICYLYTSRSAIIKIIIKILKSNIECAFLK</sequence>
<organism evidence="1 2">
    <name type="scientific">Neisseria gonorrhoeae 3502</name>
    <dbReference type="NCBI Taxonomy" id="1193404"/>
    <lineage>
        <taxon>Bacteria</taxon>
        <taxon>Pseudomonadati</taxon>
        <taxon>Pseudomonadota</taxon>
        <taxon>Betaproteobacteria</taxon>
        <taxon>Neisseriales</taxon>
        <taxon>Neisseriaceae</taxon>
        <taxon>Neisseria</taxon>
    </lineage>
</organism>
<evidence type="ECO:0000313" key="1">
    <source>
        <dbReference type="EMBL" id="PHJ36476.1"/>
    </source>
</evidence>
<dbReference type="EMBL" id="AVBE01000002">
    <property type="protein sequence ID" value="PHJ36476.1"/>
    <property type="molecule type" value="Genomic_DNA"/>
</dbReference>
<gene>
    <name evidence="1" type="ORF">N776_10995</name>
</gene>
<comment type="caution">
    <text evidence="1">The sequence shown here is derived from an EMBL/GenBank/DDBJ whole genome shotgun (WGS) entry which is preliminary data.</text>
</comment>
<accession>A0AA44ZHT7</accession>
<proteinExistence type="predicted"/>
<evidence type="ECO:0000313" key="2">
    <source>
        <dbReference type="Proteomes" id="UP000223296"/>
    </source>
</evidence>
<reference evidence="1 2" key="1">
    <citation type="submission" date="2013-08" db="EMBL/GenBank/DDBJ databases">
        <authorList>
            <person name="Trees D."/>
        </authorList>
    </citation>
    <scope>NUCLEOTIDE SEQUENCE [LARGE SCALE GENOMIC DNA]</scope>
    <source>
        <strain evidence="1 2">3502</strain>
    </source>
</reference>